<dbReference type="GO" id="GO:0016993">
    <property type="term" value="F:precorrin-8X methylmutase activity"/>
    <property type="evidence" value="ECO:0007669"/>
    <property type="project" value="InterPro"/>
</dbReference>
<dbReference type="PANTHER" id="PTHR43588">
    <property type="entry name" value="COBALT-PRECORRIN-8 METHYLMUTASE"/>
    <property type="match status" value="1"/>
</dbReference>
<dbReference type="InterPro" id="IPR003722">
    <property type="entry name" value="Cbl_synth_CobH/CbiC"/>
</dbReference>
<evidence type="ECO:0000259" key="5">
    <source>
        <dbReference type="Pfam" id="PF02570"/>
    </source>
</evidence>
<evidence type="ECO:0000256" key="2">
    <source>
        <dbReference type="ARBA" id="ARBA00009774"/>
    </source>
</evidence>
<comment type="pathway">
    <text evidence="1">Cofactor biosynthesis; adenosylcobalamin biosynthesis.</text>
</comment>
<dbReference type="RefSeq" id="WP_277444256.1">
    <property type="nucleotide sequence ID" value="NZ_JAKOAV010000019.1"/>
</dbReference>
<dbReference type="PANTHER" id="PTHR43588:SF1">
    <property type="entry name" value="COBALT-PRECORRIN-8 METHYLMUTASE"/>
    <property type="match status" value="1"/>
</dbReference>
<evidence type="ECO:0000256" key="4">
    <source>
        <dbReference type="ARBA" id="ARBA00023235"/>
    </source>
</evidence>
<organism evidence="6 7">
    <name type="scientific">Pelotomaculum isophthalicicum JI</name>
    <dbReference type="NCBI Taxonomy" id="947010"/>
    <lineage>
        <taxon>Bacteria</taxon>
        <taxon>Bacillati</taxon>
        <taxon>Bacillota</taxon>
        <taxon>Clostridia</taxon>
        <taxon>Eubacteriales</taxon>
        <taxon>Desulfotomaculaceae</taxon>
        <taxon>Pelotomaculum</taxon>
    </lineage>
</organism>
<name>A0A9X4H2H7_9FIRM</name>
<sequence length="207" mass="21797">MAYLYNPQAIEARSYELIAAELGDCRLTAGEKAVLFRIIHATGDLSYARLISFHPEFITAAVAALKRGAGIFTDIEMVRAGISSRLVDSLGGKIFCAIREPEVAAEAKIKNVTRAMAAMEWLARRMDGGLVVIGNAPTALFRLLELMEAEVARPAAVIGVPVGFVGAAEAKEALAVTSIPHVVVRGTKGGSPVAVAAVNALLKLAVE</sequence>
<accession>A0A9X4H2H7</accession>
<dbReference type="SUPFAM" id="SSF63965">
    <property type="entry name" value="Precorrin-8X methylmutase CbiC/CobH"/>
    <property type="match status" value="1"/>
</dbReference>
<evidence type="ECO:0000256" key="1">
    <source>
        <dbReference type="ARBA" id="ARBA00004953"/>
    </source>
</evidence>
<protein>
    <submittedName>
        <fullName evidence="6">Precorrin-8X methylmutase</fullName>
    </submittedName>
</protein>
<dbReference type="EMBL" id="JAKOAV010000019">
    <property type="protein sequence ID" value="MDF9408850.1"/>
    <property type="molecule type" value="Genomic_DNA"/>
</dbReference>
<dbReference type="GO" id="GO:0009236">
    <property type="term" value="P:cobalamin biosynthetic process"/>
    <property type="evidence" value="ECO:0007669"/>
    <property type="project" value="UniProtKB-KW"/>
</dbReference>
<keyword evidence="3" id="KW-0169">Cobalamin biosynthesis</keyword>
<dbReference type="Gene3D" id="3.40.50.10230">
    <property type="entry name" value="Cobalamin biosynthesis CobH/CbiC, precorrin-8X methylmutase"/>
    <property type="match status" value="1"/>
</dbReference>
<comment type="similarity">
    <text evidence="2">Belongs to the CobH/CbiC family.</text>
</comment>
<dbReference type="Proteomes" id="UP001154312">
    <property type="component" value="Unassembled WGS sequence"/>
</dbReference>
<proteinExistence type="inferred from homology"/>
<dbReference type="AlphaFoldDB" id="A0A9X4H2H7"/>
<dbReference type="InterPro" id="IPR036588">
    <property type="entry name" value="CobH/CbiC_sf"/>
</dbReference>
<feature type="domain" description="Cobalamin biosynthesis precorrin-8X methylmutase CobH/CbiC" evidence="5">
    <location>
        <begin position="10"/>
        <end position="203"/>
    </location>
</feature>
<gene>
    <name evidence="6" type="ORF">L7E55_10865</name>
</gene>
<evidence type="ECO:0000313" key="6">
    <source>
        <dbReference type="EMBL" id="MDF9408850.1"/>
    </source>
</evidence>
<comment type="caution">
    <text evidence="6">The sequence shown here is derived from an EMBL/GenBank/DDBJ whole genome shotgun (WGS) entry which is preliminary data.</text>
</comment>
<keyword evidence="7" id="KW-1185">Reference proteome</keyword>
<evidence type="ECO:0000313" key="7">
    <source>
        <dbReference type="Proteomes" id="UP001154312"/>
    </source>
</evidence>
<keyword evidence="4" id="KW-0413">Isomerase</keyword>
<reference evidence="6" key="1">
    <citation type="submission" date="2022-02" db="EMBL/GenBank/DDBJ databases">
        <authorList>
            <person name="Leng L."/>
        </authorList>
    </citation>
    <scope>NUCLEOTIDE SEQUENCE</scope>
    <source>
        <strain evidence="6">JI</strain>
    </source>
</reference>
<evidence type="ECO:0000256" key="3">
    <source>
        <dbReference type="ARBA" id="ARBA00022573"/>
    </source>
</evidence>
<dbReference type="Pfam" id="PF02570">
    <property type="entry name" value="CbiC"/>
    <property type="match status" value="1"/>
</dbReference>